<sequence>MMTCPVRALRSDDIDAVARLWRESTLSIGIEGDFVSDLAEYRERLEAEWKRAWRVHVACDESGIAGFLAFEPEASWLRQLFVAPARKGEGIGSLLLDVAKREMPEGFWLRTSVANGVARRFYEKQGLRNIGEFPHEHWPVTIVRYQWSRERL</sequence>
<dbReference type="SUPFAM" id="SSF55729">
    <property type="entry name" value="Acyl-CoA N-acyltransferases (Nat)"/>
    <property type="match status" value="1"/>
</dbReference>
<keyword evidence="2" id="KW-0808">Transferase</keyword>
<dbReference type="OrthoDB" id="9797417at2"/>
<reference evidence="2 5" key="2">
    <citation type="submission" date="2020-04" db="EMBL/GenBank/DDBJ databases">
        <title>Description of novel Gluconacetobacter.</title>
        <authorList>
            <person name="Sombolestani A."/>
        </authorList>
    </citation>
    <scope>NUCLEOTIDE SEQUENCE [LARGE SCALE GENOMIC DNA]</scope>
    <source>
        <strain evidence="2 5">LMG 1382</strain>
    </source>
</reference>
<dbReference type="GO" id="GO:0016747">
    <property type="term" value="F:acyltransferase activity, transferring groups other than amino-acyl groups"/>
    <property type="evidence" value="ECO:0007669"/>
    <property type="project" value="InterPro"/>
</dbReference>
<dbReference type="GO" id="GO:0005840">
    <property type="term" value="C:ribosome"/>
    <property type="evidence" value="ECO:0007669"/>
    <property type="project" value="UniProtKB-KW"/>
</dbReference>
<reference evidence="3 4" key="1">
    <citation type="submission" date="2018-07" db="EMBL/GenBank/DDBJ databases">
        <title>Genomic Encyclopedia of Type Strains, Phase IV (KMG-IV): sequencing the most valuable type-strain genomes for metagenomic binning, comparative biology and taxonomic classification.</title>
        <authorList>
            <person name="Goeker M."/>
        </authorList>
    </citation>
    <scope>NUCLEOTIDE SEQUENCE [LARGE SCALE GENOMIC DNA]</scope>
    <source>
        <strain evidence="3 4">DSM 5603</strain>
    </source>
</reference>
<evidence type="ECO:0000313" key="5">
    <source>
        <dbReference type="Proteomes" id="UP000562982"/>
    </source>
</evidence>
<keyword evidence="4" id="KW-1185">Reference proteome</keyword>
<dbReference type="Pfam" id="PF13508">
    <property type="entry name" value="Acetyltransf_7"/>
    <property type="match status" value="1"/>
</dbReference>
<evidence type="ECO:0000313" key="2">
    <source>
        <dbReference type="EMBL" id="MBB2186981.1"/>
    </source>
</evidence>
<dbReference type="EMBL" id="JABEQI010000005">
    <property type="protein sequence ID" value="MBB2186981.1"/>
    <property type="molecule type" value="Genomic_DNA"/>
</dbReference>
<dbReference type="AlphaFoldDB" id="A0A370G426"/>
<comment type="caution">
    <text evidence="3">The sequence shown here is derived from an EMBL/GenBank/DDBJ whole genome shotgun (WGS) entry which is preliminary data.</text>
</comment>
<dbReference type="InterPro" id="IPR000182">
    <property type="entry name" value="GNAT_dom"/>
</dbReference>
<dbReference type="CDD" id="cd04301">
    <property type="entry name" value="NAT_SF"/>
    <property type="match status" value="1"/>
</dbReference>
<dbReference type="PROSITE" id="PS51186">
    <property type="entry name" value="GNAT"/>
    <property type="match status" value="1"/>
</dbReference>
<dbReference type="RefSeq" id="WP_114727378.1">
    <property type="nucleotide sequence ID" value="NZ_BJMI01000006.1"/>
</dbReference>
<dbReference type="Gene3D" id="3.40.630.30">
    <property type="match status" value="1"/>
</dbReference>
<dbReference type="Proteomes" id="UP000562982">
    <property type="component" value="Unassembled WGS sequence"/>
</dbReference>
<accession>A0A370G426</accession>
<organism evidence="3 4">
    <name type="scientific">Gluconacetobacter liquefaciens</name>
    <name type="common">Acetobacter liquefaciens</name>
    <dbReference type="NCBI Taxonomy" id="89584"/>
    <lineage>
        <taxon>Bacteria</taxon>
        <taxon>Pseudomonadati</taxon>
        <taxon>Pseudomonadota</taxon>
        <taxon>Alphaproteobacteria</taxon>
        <taxon>Acetobacterales</taxon>
        <taxon>Acetobacteraceae</taxon>
        <taxon>Gluconacetobacter</taxon>
    </lineage>
</organism>
<dbReference type="InterPro" id="IPR016181">
    <property type="entry name" value="Acyl_CoA_acyltransferase"/>
</dbReference>
<dbReference type="EMBL" id="QQAW01000005">
    <property type="protein sequence ID" value="RDI37599.1"/>
    <property type="molecule type" value="Genomic_DNA"/>
</dbReference>
<evidence type="ECO:0000313" key="4">
    <source>
        <dbReference type="Proteomes" id="UP000254958"/>
    </source>
</evidence>
<dbReference type="Proteomes" id="UP000254958">
    <property type="component" value="Unassembled WGS sequence"/>
</dbReference>
<keyword evidence="3" id="KW-0689">Ribosomal protein</keyword>
<evidence type="ECO:0000259" key="1">
    <source>
        <dbReference type="PROSITE" id="PS51186"/>
    </source>
</evidence>
<feature type="domain" description="N-acetyltransferase" evidence="1">
    <location>
        <begin position="4"/>
        <end position="150"/>
    </location>
</feature>
<name>A0A370G426_GLULI</name>
<protein>
    <submittedName>
        <fullName evidence="2">GNAT family N-acetyltransferase</fullName>
    </submittedName>
    <submittedName>
        <fullName evidence="3">Ribosomal protein S18 acetylase RimI-like enzyme</fullName>
    </submittedName>
</protein>
<evidence type="ECO:0000313" key="3">
    <source>
        <dbReference type="EMBL" id="RDI37599.1"/>
    </source>
</evidence>
<keyword evidence="3" id="KW-0687">Ribonucleoprotein</keyword>
<proteinExistence type="predicted"/>
<gene>
    <name evidence="3" type="ORF">C7453_1056</name>
    <name evidence="2" type="ORF">HLH32_11395</name>
</gene>